<proteinExistence type="predicted"/>
<evidence type="ECO:0000313" key="2">
    <source>
        <dbReference type="Proteomes" id="UP000242254"/>
    </source>
</evidence>
<keyword evidence="2" id="KW-1185">Reference proteome</keyword>
<protein>
    <submittedName>
        <fullName evidence="1">Uncharacterized protein</fullName>
    </submittedName>
</protein>
<dbReference type="GeneID" id="35446398"/>
<sequence length="114" mass="12813">MDSIFLQALTSCCHNVLQVLQTRKLQPFNSDILARGSLLQALQTFEVLYSSIVTAIRSPAASLLFNARQKTPVTLHLFPFSFIESLPNIPAPKTTRGTFSLSIWNFAGFHFWLL</sequence>
<accession>A0A2G4T4T9</accession>
<organism evidence="1 2">
    <name type="scientific">Rhizopus microsporus ATCC 52813</name>
    <dbReference type="NCBI Taxonomy" id="1340429"/>
    <lineage>
        <taxon>Eukaryota</taxon>
        <taxon>Fungi</taxon>
        <taxon>Fungi incertae sedis</taxon>
        <taxon>Mucoromycota</taxon>
        <taxon>Mucoromycotina</taxon>
        <taxon>Mucoromycetes</taxon>
        <taxon>Mucorales</taxon>
        <taxon>Mucorineae</taxon>
        <taxon>Rhizopodaceae</taxon>
        <taxon>Rhizopus</taxon>
    </lineage>
</organism>
<evidence type="ECO:0000313" key="1">
    <source>
        <dbReference type="EMBL" id="PHZ16019.1"/>
    </source>
</evidence>
<reference evidence="1 2" key="1">
    <citation type="journal article" date="2016" name="Proc. Natl. Acad. Sci. U.S.A.">
        <title>Lipid metabolic changes in an early divergent fungus govern the establishment of a mutualistic symbiosis with endobacteria.</title>
        <authorList>
            <person name="Lastovetsky O.A."/>
            <person name="Gaspar M.L."/>
            <person name="Mondo S.J."/>
            <person name="LaButti K.M."/>
            <person name="Sandor L."/>
            <person name="Grigoriev I.V."/>
            <person name="Henry S.A."/>
            <person name="Pawlowska T.E."/>
        </authorList>
    </citation>
    <scope>NUCLEOTIDE SEQUENCE [LARGE SCALE GENOMIC DNA]</scope>
    <source>
        <strain evidence="1 2">ATCC 52813</strain>
    </source>
</reference>
<dbReference type="RefSeq" id="XP_023469727.1">
    <property type="nucleotide sequence ID" value="XM_023615410.1"/>
</dbReference>
<name>A0A2G4T4T9_RHIZD</name>
<gene>
    <name evidence="1" type="ORF">RHIMIDRAFT_56035</name>
</gene>
<dbReference type="Proteomes" id="UP000242254">
    <property type="component" value="Unassembled WGS sequence"/>
</dbReference>
<dbReference type="AlphaFoldDB" id="A0A2G4T4T9"/>
<dbReference type="EMBL" id="KZ303843">
    <property type="protein sequence ID" value="PHZ16019.1"/>
    <property type="molecule type" value="Genomic_DNA"/>
</dbReference>